<gene>
    <name evidence="2" type="ORF">MACH08_14700</name>
</gene>
<accession>A0ABQ5THF0</accession>
<sequence length="98" mass="11450">MNKKIIHIVNITLGVIIFGGIGIFLAWLYLTFETTDVIPINLPTMIVLFILWLTFYILQLRYPSIKLFLFFFIIEILLLTFIYIQLSGQVSFEIFGNN</sequence>
<dbReference type="Proteomes" id="UP001275436">
    <property type="component" value="Unassembled WGS sequence"/>
</dbReference>
<comment type="caution">
    <text evidence="2">The sequence shown here is derived from an EMBL/GenBank/DDBJ whole genome shotgun (WGS) entry which is preliminary data.</text>
</comment>
<organism evidence="2 3">
    <name type="scientific">Oceanobacillus kimchii</name>
    <dbReference type="NCBI Taxonomy" id="746691"/>
    <lineage>
        <taxon>Bacteria</taxon>
        <taxon>Bacillati</taxon>
        <taxon>Bacillota</taxon>
        <taxon>Bacilli</taxon>
        <taxon>Bacillales</taxon>
        <taxon>Bacillaceae</taxon>
        <taxon>Oceanobacillus</taxon>
    </lineage>
</organism>
<name>A0ABQ5THF0_9BACI</name>
<evidence type="ECO:0000256" key="1">
    <source>
        <dbReference type="SAM" id="Phobius"/>
    </source>
</evidence>
<feature type="transmembrane region" description="Helical" evidence="1">
    <location>
        <begin position="42"/>
        <end position="60"/>
    </location>
</feature>
<feature type="transmembrane region" description="Helical" evidence="1">
    <location>
        <begin position="67"/>
        <end position="86"/>
    </location>
</feature>
<keyword evidence="1" id="KW-1133">Transmembrane helix</keyword>
<evidence type="ECO:0000313" key="2">
    <source>
        <dbReference type="EMBL" id="GLO65686.1"/>
    </source>
</evidence>
<evidence type="ECO:0000313" key="3">
    <source>
        <dbReference type="Proteomes" id="UP001275436"/>
    </source>
</evidence>
<protein>
    <submittedName>
        <fullName evidence="2">Uncharacterized protein</fullName>
    </submittedName>
</protein>
<keyword evidence="1" id="KW-0472">Membrane</keyword>
<proteinExistence type="predicted"/>
<dbReference type="RefSeq" id="WP_317957902.1">
    <property type="nucleotide sequence ID" value="NZ_BSKO01000001.1"/>
</dbReference>
<dbReference type="EMBL" id="BSKO01000001">
    <property type="protein sequence ID" value="GLO65686.1"/>
    <property type="molecule type" value="Genomic_DNA"/>
</dbReference>
<reference evidence="2 3" key="1">
    <citation type="submission" date="2023-02" db="EMBL/GenBank/DDBJ databases">
        <title>Oceanobacillus kimchii IFOP_LL358 isolated form Alexandrium catenella lab strain.</title>
        <authorList>
            <person name="Gajardo G."/>
            <person name="Ueki S."/>
            <person name="Maruyama F."/>
        </authorList>
    </citation>
    <scope>NUCLEOTIDE SEQUENCE [LARGE SCALE GENOMIC DNA]</scope>
    <source>
        <strain evidence="2 3">IFOP_LL358</strain>
    </source>
</reference>
<feature type="transmembrane region" description="Helical" evidence="1">
    <location>
        <begin position="7"/>
        <end position="30"/>
    </location>
</feature>
<keyword evidence="3" id="KW-1185">Reference proteome</keyword>
<keyword evidence="1" id="KW-0812">Transmembrane</keyword>